<keyword evidence="2" id="KW-0694">RNA-binding</keyword>
<feature type="compositionally biased region" description="Low complexity" evidence="3">
    <location>
        <begin position="367"/>
        <end position="387"/>
    </location>
</feature>
<dbReference type="CDD" id="cd12438">
    <property type="entry name" value="RRM_CNOT4"/>
    <property type="match status" value="1"/>
</dbReference>
<keyword evidence="7" id="KW-1185">Reference proteome</keyword>
<feature type="compositionally biased region" description="Polar residues" evidence="3">
    <location>
        <begin position="311"/>
        <end position="333"/>
    </location>
</feature>
<protein>
    <recommendedName>
        <fullName evidence="8">RING-type domain-containing protein</fullName>
    </recommendedName>
</protein>
<dbReference type="Gene3D" id="3.30.40.10">
    <property type="entry name" value="Zinc/RING finger domain, C3HC4 (zinc finger)"/>
    <property type="match status" value="1"/>
</dbReference>
<dbReference type="PROSITE" id="PS50089">
    <property type="entry name" value="ZF_RING_2"/>
    <property type="match status" value="1"/>
</dbReference>
<accession>A0A2T7D9Q7</accession>
<keyword evidence="1" id="KW-0479">Metal-binding</keyword>
<dbReference type="PANTHER" id="PTHR12603:SF36">
    <property type="entry name" value="RNA BINDING (RRM_RBD_RNP MOTIFS) FAMILY PROTEIN"/>
    <property type="match status" value="1"/>
</dbReference>
<feature type="compositionally biased region" description="Polar residues" evidence="3">
    <location>
        <begin position="388"/>
        <end position="414"/>
    </location>
</feature>
<dbReference type="InterPro" id="IPR003954">
    <property type="entry name" value="RRM_euk-type"/>
</dbReference>
<keyword evidence="1" id="KW-0863">Zinc-finger</keyword>
<dbReference type="InterPro" id="IPR001841">
    <property type="entry name" value="Znf_RING"/>
</dbReference>
<dbReference type="FunFam" id="3.30.70.330:FF:000161">
    <property type="entry name" value="RNA binding (RRM/RBD/RNP motifs) family protein"/>
    <property type="match status" value="1"/>
</dbReference>
<dbReference type="Gene3D" id="3.30.70.330">
    <property type="match status" value="1"/>
</dbReference>
<dbReference type="Proteomes" id="UP000244336">
    <property type="component" value="Chromosome 6"/>
</dbReference>
<feature type="compositionally biased region" description="Polar residues" evidence="3">
    <location>
        <begin position="986"/>
        <end position="1016"/>
    </location>
</feature>
<dbReference type="PROSITE" id="PS50102">
    <property type="entry name" value="RRM"/>
    <property type="match status" value="1"/>
</dbReference>
<evidence type="ECO:0000256" key="2">
    <source>
        <dbReference type="PROSITE-ProRule" id="PRU00176"/>
    </source>
</evidence>
<dbReference type="SUPFAM" id="SSF57850">
    <property type="entry name" value="RING/U-box"/>
    <property type="match status" value="1"/>
</dbReference>
<dbReference type="Pfam" id="PF14570">
    <property type="entry name" value="zf-RING_4"/>
    <property type="match status" value="1"/>
</dbReference>
<feature type="region of interest" description="Disordered" evidence="3">
    <location>
        <begin position="926"/>
        <end position="1016"/>
    </location>
</feature>
<dbReference type="SMART" id="SM00361">
    <property type="entry name" value="RRM_1"/>
    <property type="match status" value="1"/>
</dbReference>
<dbReference type="GO" id="GO:0003723">
    <property type="term" value="F:RNA binding"/>
    <property type="evidence" value="ECO:0007669"/>
    <property type="project" value="UniProtKB-UniRule"/>
</dbReference>
<dbReference type="PANTHER" id="PTHR12603">
    <property type="entry name" value="CCR4-NOT TRANSCRIPTION COMPLEX RELATED"/>
    <property type="match status" value="1"/>
</dbReference>
<dbReference type="GO" id="GO:0008270">
    <property type="term" value="F:zinc ion binding"/>
    <property type="evidence" value="ECO:0007669"/>
    <property type="project" value="UniProtKB-KW"/>
</dbReference>
<dbReference type="GO" id="GO:0004842">
    <property type="term" value="F:ubiquitin-protein transferase activity"/>
    <property type="evidence" value="ECO:0007669"/>
    <property type="project" value="InterPro"/>
</dbReference>
<dbReference type="EMBL" id="CM009754">
    <property type="protein sequence ID" value="PUZ52322.1"/>
    <property type="molecule type" value="Genomic_DNA"/>
</dbReference>
<evidence type="ECO:0000256" key="1">
    <source>
        <dbReference type="PROSITE-ProRule" id="PRU00175"/>
    </source>
</evidence>
<feature type="region of interest" description="Disordered" evidence="3">
    <location>
        <begin position="311"/>
        <end position="345"/>
    </location>
</feature>
<dbReference type="OrthoDB" id="1923159at2759"/>
<evidence type="ECO:0008006" key="8">
    <source>
        <dbReference type="Google" id="ProtNLM"/>
    </source>
</evidence>
<evidence type="ECO:0000259" key="5">
    <source>
        <dbReference type="PROSITE" id="PS50102"/>
    </source>
</evidence>
<dbReference type="SUPFAM" id="SSF54928">
    <property type="entry name" value="RNA-binding domain, RBD"/>
    <property type="match status" value="1"/>
</dbReference>
<reference evidence="6 7" key="1">
    <citation type="submission" date="2018-04" db="EMBL/GenBank/DDBJ databases">
        <title>WGS assembly of Panicum hallii var. hallii HAL2.</title>
        <authorList>
            <person name="Lovell J."/>
            <person name="Jenkins J."/>
            <person name="Lowry D."/>
            <person name="Mamidi S."/>
            <person name="Sreedasyam A."/>
            <person name="Weng X."/>
            <person name="Barry K."/>
            <person name="Bonette J."/>
            <person name="Campitelli B."/>
            <person name="Daum C."/>
            <person name="Gordon S."/>
            <person name="Gould B."/>
            <person name="Lipzen A."/>
            <person name="MacQueen A."/>
            <person name="Palacio-Mejia J."/>
            <person name="Plott C."/>
            <person name="Shakirov E."/>
            <person name="Shu S."/>
            <person name="Yoshinaga Y."/>
            <person name="Zane M."/>
            <person name="Rokhsar D."/>
            <person name="Grimwood J."/>
            <person name="Schmutz J."/>
            <person name="Juenger T."/>
        </authorList>
    </citation>
    <scope>NUCLEOTIDE SEQUENCE [LARGE SCALE GENOMIC DNA]</scope>
    <source>
        <strain evidence="7">cv. HAL2</strain>
    </source>
</reference>
<feature type="region of interest" description="Disordered" evidence="3">
    <location>
        <begin position="97"/>
        <end position="116"/>
    </location>
</feature>
<dbReference type="InterPro" id="IPR035979">
    <property type="entry name" value="RBD_domain_sf"/>
</dbReference>
<feature type="compositionally biased region" description="Basic residues" evidence="3">
    <location>
        <begin position="102"/>
        <end position="112"/>
    </location>
</feature>
<name>A0A2T7D9Q7_9POAL</name>
<sequence length="1205" mass="131223">MDRFESQNGPMRGCLTEWTTMSDDGDHTCPLCAEEMDITDQQLKPCKCGYDICVWCWHHIIDMAEKEETEGRCPACRTRYDKDRIVKMTATCERMVPEKNAEKKHKTQKVKPKAAAPAAAAAATTTSTVEAKKHLASVRVIQRNLVYIIGLPVHLCNESVLERTEYFGQYGKVLKVSVSRPSGPPSQQASANNNISVYITYAKEEEAIRCIQSVHNFVLEGKVLRACFGTTKYCHAWLRNMTCGNPDCLYLHDIGSQEDSFTKDEIISAYTRTRVPQMASSVSHRRAGIVLPPPADDFSYSAVVSAKHTIKNGTLNTTNQPRLSPPNSSSGRSTLPPAASWGHRDLNARTTAIGVTLSETHTKTKSKPQSNSFSSSSTISSTRIPSSWNDDTSTAPATSEGWQLSEQDSTSKTLQPYKPGIAKETQAVSSLESSVDIDFSTIPSAWNDDDIAVSDGMTKGSEDQVANENGKLTHLVSKSPVSPKKDMTVNITNKTPPDFVPSLAISKSDVKTCDSDYSITNIAPKSPTSNAVHCQSSHAVGEKILEDNRTRDAGIQNLSSHAIGEKILEDNRTRDAGIENLSVQMSSVTLEGKYEVHSVVGNHKPDAMLCTSVVVPMGQNCDKDQSHLKLDGSLPSENKDTVLSCLYSADSHLDWSSELQSCTATPSNDIVNSSIITETLNSRLMDGSAKPSYSSFARFPNTLDTSLWKDTETNPALKIGTRNSSQMQTGFSSINNTCSLLSGGQDVLGTAYTLGDVSGHPGTGRHQPGAMGSVRTDSVGIFDRTVSVNKDESRIISDMLSSEFNPWDDSYSTANNFVRMLSESENNDVPFTMPSWRSGSGSKESRFSFARQDNQGNFLESSLRNSGKEQNFGLLPQISQGNVYQNGLAFQSVENDFSSSNSLAVSEMATTGTSWSKISAPPGFSAAARVPPPGFSSGFPSQDGINPPPGFSSGISSHDVSIPPPRFPSGISSQEVSKPLPRLASPFSSGFSSQDGPNSPSRFPSAFSSGFASQGRSNQVYGSKYSETLLRDNVLGSNSNHYQAPFRRHTSDVEFNDPAILAVGKGRMPGIGDSGLERNNTPTFPAQLQTSNNDLMFPLCMQPNVPSHQNMRFTDHTQDAFNPMNDNHLASRFLAQNHGAVSPYSQRPQQPGNSQLINGQWDGWSDLRQGSNTPLSDMSRMLYPSETNNLHMLDSNDIYNRAFRM</sequence>
<organism evidence="6 7">
    <name type="scientific">Panicum hallii var. hallii</name>
    <dbReference type="NCBI Taxonomy" id="1504633"/>
    <lineage>
        <taxon>Eukaryota</taxon>
        <taxon>Viridiplantae</taxon>
        <taxon>Streptophyta</taxon>
        <taxon>Embryophyta</taxon>
        <taxon>Tracheophyta</taxon>
        <taxon>Spermatophyta</taxon>
        <taxon>Magnoliopsida</taxon>
        <taxon>Liliopsida</taxon>
        <taxon>Poales</taxon>
        <taxon>Poaceae</taxon>
        <taxon>PACMAD clade</taxon>
        <taxon>Panicoideae</taxon>
        <taxon>Panicodae</taxon>
        <taxon>Paniceae</taxon>
        <taxon>Panicinae</taxon>
        <taxon>Panicum</taxon>
        <taxon>Panicum sect. Panicum</taxon>
    </lineage>
</organism>
<evidence type="ECO:0000259" key="4">
    <source>
        <dbReference type="PROSITE" id="PS50089"/>
    </source>
</evidence>
<dbReference type="CDD" id="cd16618">
    <property type="entry name" value="mRING-HC-C4C4_CNOT4"/>
    <property type="match status" value="1"/>
</dbReference>
<evidence type="ECO:0000313" key="6">
    <source>
        <dbReference type="EMBL" id="PUZ52322.1"/>
    </source>
</evidence>
<dbReference type="Gramene" id="PUZ52322">
    <property type="protein sequence ID" value="PUZ52322"/>
    <property type="gene ID" value="GQ55_6G260900"/>
</dbReference>
<dbReference type="GO" id="GO:0030014">
    <property type="term" value="C:CCR4-NOT complex"/>
    <property type="evidence" value="ECO:0007669"/>
    <property type="project" value="InterPro"/>
</dbReference>
<dbReference type="InterPro" id="IPR034261">
    <property type="entry name" value="CNOT4_RRM"/>
</dbReference>
<evidence type="ECO:0000313" key="7">
    <source>
        <dbReference type="Proteomes" id="UP000244336"/>
    </source>
</evidence>
<gene>
    <name evidence="6" type="ORF">GQ55_6G260900</name>
</gene>
<feature type="domain" description="RRM" evidence="5">
    <location>
        <begin position="144"/>
        <end position="231"/>
    </location>
</feature>
<dbReference type="InterPro" id="IPR000504">
    <property type="entry name" value="RRM_dom"/>
</dbReference>
<dbReference type="InterPro" id="IPR013083">
    <property type="entry name" value="Znf_RING/FYVE/PHD"/>
</dbReference>
<keyword evidence="1" id="KW-0862">Zinc</keyword>
<evidence type="ECO:0000256" key="3">
    <source>
        <dbReference type="SAM" id="MobiDB-lite"/>
    </source>
</evidence>
<dbReference type="GO" id="GO:0016567">
    <property type="term" value="P:protein ubiquitination"/>
    <property type="evidence" value="ECO:0007669"/>
    <property type="project" value="TreeGrafter"/>
</dbReference>
<feature type="domain" description="RING-type" evidence="4">
    <location>
        <begin position="29"/>
        <end position="77"/>
    </location>
</feature>
<dbReference type="AlphaFoldDB" id="A0A2T7D9Q7"/>
<dbReference type="InterPro" id="IPR012677">
    <property type="entry name" value="Nucleotide-bd_a/b_plait_sf"/>
</dbReference>
<dbReference type="InterPro" id="IPR039780">
    <property type="entry name" value="Mot2"/>
</dbReference>
<proteinExistence type="predicted"/>
<dbReference type="STRING" id="1504633.A0A2T7D9Q7"/>
<feature type="region of interest" description="Disordered" evidence="3">
    <location>
        <begin position="358"/>
        <end position="418"/>
    </location>
</feature>
<dbReference type="InterPro" id="IPR039515">
    <property type="entry name" value="NOT4_mRING-HC-C4C4"/>
</dbReference>